<accession>A0A6A5QGJ3</accession>
<name>A0A6A5QGJ3_AMPQU</name>
<protein>
    <submittedName>
        <fullName evidence="2">Uncharacterized protein</fullName>
    </submittedName>
</protein>
<proteinExistence type="predicted"/>
<evidence type="ECO:0000313" key="2">
    <source>
        <dbReference type="EMBL" id="KAF1913624.1"/>
    </source>
</evidence>
<sequence length="232" mass="26601">MAGRSGRNRKNKKGKEEENTFGEGPKTHLEEIVEGPERRDSVRSDGEPPKHVREQTKNAARPAHDGIALNTQRPPSLVHFTTYLDDAKWLNERMKPASAQPANADMCRVPEIDKPMENYKYLLKWPRRPDGSLVPISELTRLIHSVRSYSDEKTSQGQATEWIVLRPDYWLPILEGICIAAHMVAKNERRRMKLDLRNYANVLPFVHGTPMIWPMGPLGHQSRFDVHNLLVD</sequence>
<dbReference type="Proteomes" id="UP000800096">
    <property type="component" value="Unassembled WGS sequence"/>
</dbReference>
<evidence type="ECO:0000256" key="1">
    <source>
        <dbReference type="SAM" id="MobiDB-lite"/>
    </source>
</evidence>
<feature type="compositionally biased region" description="Basic residues" evidence="1">
    <location>
        <begin position="1"/>
        <end position="13"/>
    </location>
</feature>
<feature type="compositionally biased region" description="Basic and acidic residues" evidence="1">
    <location>
        <begin position="25"/>
        <end position="56"/>
    </location>
</feature>
<feature type="region of interest" description="Disordered" evidence="1">
    <location>
        <begin position="1"/>
        <end position="72"/>
    </location>
</feature>
<keyword evidence="3" id="KW-1185">Reference proteome</keyword>
<organism evidence="2 3">
    <name type="scientific">Ampelomyces quisqualis</name>
    <name type="common">Powdery mildew agent</name>
    <dbReference type="NCBI Taxonomy" id="50730"/>
    <lineage>
        <taxon>Eukaryota</taxon>
        <taxon>Fungi</taxon>
        <taxon>Dikarya</taxon>
        <taxon>Ascomycota</taxon>
        <taxon>Pezizomycotina</taxon>
        <taxon>Dothideomycetes</taxon>
        <taxon>Pleosporomycetidae</taxon>
        <taxon>Pleosporales</taxon>
        <taxon>Pleosporineae</taxon>
        <taxon>Phaeosphaeriaceae</taxon>
        <taxon>Ampelomyces</taxon>
    </lineage>
</organism>
<evidence type="ECO:0000313" key="3">
    <source>
        <dbReference type="Proteomes" id="UP000800096"/>
    </source>
</evidence>
<gene>
    <name evidence="2" type="ORF">BDU57DRAFT_316893</name>
</gene>
<dbReference type="EMBL" id="ML979138">
    <property type="protein sequence ID" value="KAF1913624.1"/>
    <property type="molecule type" value="Genomic_DNA"/>
</dbReference>
<dbReference type="AlphaFoldDB" id="A0A6A5QGJ3"/>
<reference evidence="2" key="1">
    <citation type="journal article" date="2020" name="Stud. Mycol.">
        <title>101 Dothideomycetes genomes: a test case for predicting lifestyles and emergence of pathogens.</title>
        <authorList>
            <person name="Haridas S."/>
            <person name="Albert R."/>
            <person name="Binder M."/>
            <person name="Bloem J."/>
            <person name="Labutti K."/>
            <person name="Salamov A."/>
            <person name="Andreopoulos B."/>
            <person name="Baker S."/>
            <person name="Barry K."/>
            <person name="Bills G."/>
            <person name="Bluhm B."/>
            <person name="Cannon C."/>
            <person name="Castanera R."/>
            <person name="Culley D."/>
            <person name="Daum C."/>
            <person name="Ezra D."/>
            <person name="Gonzalez J."/>
            <person name="Henrissat B."/>
            <person name="Kuo A."/>
            <person name="Liang C."/>
            <person name="Lipzen A."/>
            <person name="Lutzoni F."/>
            <person name="Magnuson J."/>
            <person name="Mondo S."/>
            <person name="Nolan M."/>
            <person name="Ohm R."/>
            <person name="Pangilinan J."/>
            <person name="Park H.-J."/>
            <person name="Ramirez L."/>
            <person name="Alfaro M."/>
            <person name="Sun H."/>
            <person name="Tritt A."/>
            <person name="Yoshinaga Y."/>
            <person name="Zwiers L.-H."/>
            <person name="Turgeon B."/>
            <person name="Goodwin S."/>
            <person name="Spatafora J."/>
            <person name="Crous P."/>
            <person name="Grigoriev I."/>
        </authorList>
    </citation>
    <scope>NUCLEOTIDE SEQUENCE</scope>
    <source>
        <strain evidence="2">HMLAC05119</strain>
    </source>
</reference>